<keyword evidence="5" id="KW-0460">Magnesium</keyword>
<evidence type="ECO:0000259" key="6">
    <source>
        <dbReference type="Pfam" id="PF01850"/>
    </source>
</evidence>
<dbReference type="SUPFAM" id="SSF88723">
    <property type="entry name" value="PIN domain-like"/>
    <property type="match status" value="1"/>
</dbReference>
<dbReference type="RefSeq" id="WP_109764383.1">
    <property type="nucleotide sequence ID" value="NZ_QGGU01000010.1"/>
</dbReference>
<dbReference type="AlphaFoldDB" id="A0A316FIA5"/>
<evidence type="ECO:0000256" key="4">
    <source>
        <dbReference type="ARBA" id="ARBA00022801"/>
    </source>
</evidence>
<dbReference type="InterPro" id="IPR029060">
    <property type="entry name" value="PIN-like_dom_sf"/>
</dbReference>
<evidence type="ECO:0000256" key="3">
    <source>
        <dbReference type="ARBA" id="ARBA00022723"/>
    </source>
</evidence>
<evidence type="ECO:0000313" key="8">
    <source>
        <dbReference type="Proteomes" id="UP000245790"/>
    </source>
</evidence>
<feature type="domain" description="PIN" evidence="6">
    <location>
        <begin position="2"/>
        <end position="118"/>
    </location>
</feature>
<dbReference type="GO" id="GO:0046872">
    <property type="term" value="F:metal ion binding"/>
    <property type="evidence" value="ECO:0007669"/>
    <property type="project" value="UniProtKB-KW"/>
</dbReference>
<dbReference type="InterPro" id="IPR002716">
    <property type="entry name" value="PIN_dom"/>
</dbReference>
<reference evidence="7 8" key="1">
    <citation type="submission" date="2018-05" db="EMBL/GenBank/DDBJ databases">
        <title>Genomic Encyclopedia of Type Strains, Phase IV (KMG-IV): sequencing the most valuable type-strain genomes for metagenomic binning, comparative biology and taxonomic classification.</title>
        <authorList>
            <person name="Goeker M."/>
        </authorList>
    </citation>
    <scope>NUCLEOTIDE SEQUENCE [LARGE SCALE GENOMIC DNA]</scope>
    <source>
        <strain evidence="7 8">DSM 25350</strain>
    </source>
</reference>
<evidence type="ECO:0000313" key="7">
    <source>
        <dbReference type="EMBL" id="PWK47845.1"/>
    </source>
</evidence>
<dbReference type="CDD" id="cd18760">
    <property type="entry name" value="PIN_MtVapC3-like"/>
    <property type="match status" value="1"/>
</dbReference>
<keyword evidence="8" id="KW-1185">Reference proteome</keyword>
<protein>
    <recommendedName>
        <fullName evidence="6">PIN domain-containing protein</fullName>
    </recommendedName>
</protein>
<dbReference type="Proteomes" id="UP000245790">
    <property type="component" value="Unassembled WGS sequence"/>
</dbReference>
<dbReference type="Pfam" id="PF01850">
    <property type="entry name" value="PIN"/>
    <property type="match status" value="1"/>
</dbReference>
<evidence type="ECO:0000256" key="1">
    <source>
        <dbReference type="ARBA" id="ARBA00022649"/>
    </source>
</evidence>
<dbReference type="GO" id="GO:0016787">
    <property type="term" value="F:hydrolase activity"/>
    <property type="evidence" value="ECO:0007669"/>
    <property type="project" value="UniProtKB-KW"/>
</dbReference>
<name>A0A316FIA5_9GAMM</name>
<dbReference type="EMBL" id="QGGU01000010">
    <property type="protein sequence ID" value="PWK47845.1"/>
    <property type="molecule type" value="Genomic_DNA"/>
</dbReference>
<gene>
    <name evidence="7" type="ORF">C8D97_11059</name>
</gene>
<dbReference type="GO" id="GO:0004540">
    <property type="term" value="F:RNA nuclease activity"/>
    <property type="evidence" value="ECO:0007669"/>
    <property type="project" value="TreeGrafter"/>
</dbReference>
<dbReference type="PANTHER" id="PTHR42740:SF1">
    <property type="entry name" value="RIBONUCLEASE VAPC3"/>
    <property type="match status" value="1"/>
</dbReference>
<keyword evidence="1" id="KW-1277">Toxin-antitoxin system</keyword>
<sequence length="132" mass="15136">MILADTSVWVDYLNGKITPQTDLLDECLVEGTLAMGDLIFLEILQGIRDDKQYKQVKTKLSLLDQYSMFSPSMVTKCANNFRTLRKKGITIRKTNDVIIASFCIETKMSLLYIDRDFKPFTEHLDLKVAYNG</sequence>
<evidence type="ECO:0000256" key="5">
    <source>
        <dbReference type="ARBA" id="ARBA00022842"/>
    </source>
</evidence>
<dbReference type="Gene3D" id="3.40.50.1010">
    <property type="entry name" value="5'-nuclease"/>
    <property type="match status" value="1"/>
</dbReference>
<accession>A0A316FIA5</accession>
<keyword evidence="4" id="KW-0378">Hydrolase</keyword>
<comment type="caution">
    <text evidence="7">The sequence shown here is derived from an EMBL/GenBank/DDBJ whole genome shotgun (WGS) entry which is preliminary data.</text>
</comment>
<proteinExistence type="predicted"/>
<dbReference type="PANTHER" id="PTHR42740">
    <property type="entry name" value="RIBONUCLEASE VAPC3"/>
    <property type="match status" value="1"/>
</dbReference>
<dbReference type="InterPro" id="IPR051749">
    <property type="entry name" value="PINc/VapC_TA_RNase"/>
</dbReference>
<organism evidence="7 8">
    <name type="scientific">Pleionea mediterranea</name>
    <dbReference type="NCBI Taxonomy" id="523701"/>
    <lineage>
        <taxon>Bacteria</taxon>
        <taxon>Pseudomonadati</taxon>
        <taxon>Pseudomonadota</taxon>
        <taxon>Gammaproteobacteria</taxon>
        <taxon>Oceanospirillales</taxon>
        <taxon>Pleioneaceae</taxon>
        <taxon>Pleionea</taxon>
    </lineage>
</organism>
<dbReference type="OrthoDB" id="9811788at2"/>
<keyword evidence="2" id="KW-0540">Nuclease</keyword>
<evidence type="ECO:0000256" key="2">
    <source>
        <dbReference type="ARBA" id="ARBA00022722"/>
    </source>
</evidence>
<keyword evidence="3" id="KW-0479">Metal-binding</keyword>